<dbReference type="Proteomes" id="UP001288944">
    <property type="component" value="Unassembled WGS sequence"/>
</dbReference>
<dbReference type="EMBL" id="WNUR01000778">
    <property type="protein sequence ID" value="MDZ7543067.1"/>
    <property type="molecule type" value="Genomic_DNA"/>
</dbReference>
<organism evidence="2 3">
    <name type="scientific">Clostridium perfringens</name>
    <dbReference type="NCBI Taxonomy" id="1502"/>
    <lineage>
        <taxon>Bacteria</taxon>
        <taxon>Bacillati</taxon>
        <taxon>Bacillota</taxon>
        <taxon>Clostridia</taxon>
        <taxon>Eubacteriales</taxon>
        <taxon>Clostridiaceae</taxon>
        <taxon>Clostridium</taxon>
    </lineage>
</organism>
<feature type="domain" description="Amidohydrolase-related" evidence="1">
    <location>
        <begin position="5"/>
        <end position="56"/>
    </location>
</feature>
<dbReference type="SUPFAM" id="SSF51338">
    <property type="entry name" value="Composite domain of metallo-dependent hydrolases"/>
    <property type="match status" value="1"/>
</dbReference>
<gene>
    <name evidence="2" type="ORF">GNF83_18180</name>
</gene>
<evidence type="ECO:0000259" key="1">
    <source>
        <dbReference type="Pfam" id="PF01979"/>
    </source>
</evidence>
<name>A0AAW9KE75_CLOPF</name>
<dbReference type="AlphaFoldDB" id="A0AAW9KE75"/>
<dbReference type="GO" id="GO:0016810">
    <property type="term" value="F:hydrolase activity, acting on carbon-nitrogen (but not peptide) bonds"/>
    <property type="evidence" value="ECO:0007669"/>
    <property type="project" value="InterPro"/>
</dbReference>
<feature type="non-terminal residue" evidence="2">
    <location>
        <position position="1"/>
    </location>
</feature>
<dbReference type="Pfam" id="PF01979">
    <property type="entry name" value="Amidohydro_1"/>
    <property type="match status" value="1"/>
</dbReference>
<dbReference type="Gene3D" id="2.30.40.10">
    <property type="entry name" value="Urease, subunit C, domain 1"/>
    <property type="match status" value="1"/>
</dbReference>
<evidence type="ECO:0000313" key="2">
    <source>
        <dbReference type="EMBL" id="MDZ7543067.1"/>
    </source>
</evidence>
<evidence type="ECO:0000313" key="3">
    <source>
        <dbReference type="Proteomes" id="UP001288944"/>
    </source>
</evidence>
<dbReference type="Gene3D" id="3.20.20.140">
    <property type="entry name" value="Metal-dependent hydrolases"/>
    <property type="match status" value="1"/>
</dbReference>
<reference evidence="2" key="1">
    <citation type="submission" date="2019-11" db="EMBL/GenBank/DDBJ databases">
        <title>Characterization of Clostridium perfringens isolates from swine manure treated agricultural soils.</title>
        <authorList>
            <person name="Wushke S.T."/>
        </authorList>
    </citation>
    <scope>NUCLEOTIDE SEQUENCE</scope>
    <source>
        <strain evidence="2">X62</strain>
    </source>
</reference>
<dbReference type="InterPro" id="IPR011059">
    <property type="entry name" value="Metal-dep_hydrolase_composite"/>
</dbReference>
<accession>A0AAW9KE75</accession>
<proteinExistence type="predicted"/>
<sequence>HSKGDIFDIVKMASINPAKYINVFDRKGSIAVNKDADLLVIDDEFNIIDTVIRGKIY</sequence>
<comment type="caution">
    <text evidence="2">The sequence shown here is derived from an EMBL/GenBank/DDBJ whole genome shotgun (WGS) entry which is preliminary data.</text>
</comment>
<dbReference type="InterPro" id="IPR006680">
    <property type="entry name" value="Amidohydro-rel"/>
</dbReference>
<protein>
    <submittedName>
        <fullName evidence="2">Amidohydrolase family protein</fullName>
    </submittedName>
</protein>